<proteinExistence type="predicted"/>
<dbReference type="EMBL" id="MU157825">
    <property type="protein sequence ID" value="KAF9534611.1"/>
    <property type="molecule type" value="Genomic_DNA"/>
</dbReference>
<evidence type="ECO:0000313" key="1">
    <source>
        <dbReference type="EMBL" id="KAF9534611.1"/>
    </source>
</evidence>
<sequence>MATYSITINIEHDALASLAKGGLLLCMAQGFTTGGSPIYNTIAVASEVAPIAVIKWTAVYSMYATKQTSNANPKIKTSPLPITFGQGYILPSWIDPSVGTTPDAPSNGFAFINKILASAAVAIYDTSGFSLPIHSFQGQR</sequence>
<name>A0A9P6ER85_9AGAR</name>
<reference evidence="1" key="1">
    <citation type="submission" date="2020-11" db="EMBL/GenBank/DDBJ databases">
        <authorList>
            <consortium name="DOE Joint Genome Institute"/>
            <person name="Ahrendt S."/>
            <person name="Riley R."/>
            <person name="Andreopoulos W."/>
            <person name="Labutti K."/>
            <person name="Pangilinan J."/>
            <person name="Ruiz-Duenas F.J."/>
            <person name="Barrasa J.M."/>
            <person name="Sanchez-Garcia M."/>
            <person name="Camarero S."/>
            <person name="Miyauchi S."/>
            <person name="Serrano A."/>
            <person name="Linde D."/>
            <person name="Babiker R."/>
            <person name="Drula E."/>
            <person name="Ayuso-Fernandez I."/>
            <person name="Pacheco R."/>
            <person name="Padilla G."/>
            <person name="Ferreira P."/>
            <person name="Barriuso J."/>
            <person name="Kellner H."/>
            <person name="Castanera R."/>
            <person name="Alfaro M."/>
            <person name="Ramirez L."/>
            <person name="Pisabarro A.G."/>
            <person name="Kuo A."/>
            <person name="Tritt A."/>
            <person name="Lipzen A."/>
            <person name="He G."/>
            <person name="Yan M."/>
            <person name="Ng V."/>
            <person name="Cullen D."/>
            <person name="Martin F."/>
            <person name="Rosso M.-N."/>
            <person name="Henrissat B."/>
            <person name="Hibbett D."/>
            <person name="Martinez A.T."/>
            <person name="Grigoriev I.V."/>
        </authorList>
    </citation>
    <scope>NUCLEOTIDE SEQUENCE</scope>
    <source>
        <strain evidence="1">CBS 506.95</strain>
    </source>
</reference>
<evidence type="ECO:0000313" key="2">
    <source>
        <dbReference type="Proteomes" id="UP000807306"/>
    </source>
</evidence>
<dbReference type="Proteomes" id="UP000807306">
    <property type="component" value="Unassembled WGS sequence"/>
</dbReference>
<protein>
    <submittedName>
        <fullName evidence="1">Uncharacterized protein</fullName>
    </submittedName>
</protein>
<organism evidence="1 2">
    <name type="scientific">Crepidotus variabilis</name>
    <dbReference type="NCBI Taxonomy" id="179855"/>
    <lineage>
        <taxon>Eukaryota</taxon>
        <taxon>Fungi</taxon>
        <taxon>Dikarya</taxon>
        <taxon>Basidiomycota</taxon>
        <taxon>Agaricomycotina</taxon>
        <taxon>Agaricomycetes</taxon>
        <taxon>Agaricomycetidae</taxon>
        <taxon>Agaricales</taxon>
        <taxon>Agaricineae</taxon>
        <taxon>Crepidotaceae</taxon>
        <taxon>Crepidotus</taxon>
    </lineage>
</organism>
<gene>
    <name evidence="1" type="ORF">CPB83DRAFT_205178</name>
</gene>
<accession>A0A9P6ER85</accession>
<comment type="caution">
    <text evidence="1">The sequence shown here is derived from an EMBL/GenBank/DDBJ whole genome shotgun (WGS) entry which is preliminary data.</text>
</comment>
<dbReference type="AlphaFoldDB" id="A0A9P6ER85"/>
<keyword evidence="2" id="KW-1185">Reference proteome</keyword>